<dbReference type="Proteomes" id="UP000322524">
    <property type="component" value="Unassembled WGS sequence"/>
</dbReference>
<gene>
    <name evidence="3" type="ORF">FZC76_03425</name>
</gene>
<dbReference type="GO" id="GO:0008237">
    <property type="term" value="F:metallopeptidase activity"/>
    <property type="evidence" value="ECO:0007669"/>
    <property type="project" value="UniProtKB-KW"/>
</dbReference>
<feature type="domain" description="CAAX prenyl protease 2/Lysostaphin resistance protein A-like" evidence="2">
    <location>
        <begin position="102"/>
        <end position="192"/>
    </location>
</feature>
<keyword evidence="1" id="KW-0812">Transmembrane</keyword>
<feature type="transmembrane region" description="Helical" evidence="1">
    <location>
        <begin position="181"/>
        <end position="200"/>
    </location>
</feature>
<keyword evidence="3" id="KW-0378">Hydrolase</keyword>
<evidence type="ECO:0000313" key="4">
    <source>
        <dbReference type="Proteomes" id="UP000322524"/>
    </source>
</evidence>
<evidence type="ECO:0000313" key="3">
    <source>
        <dbReference type="EMBL" id="TYS70958.1"/>
    </source>
</evidence>
<dbReference type="GO" id="GO:0006508">
    <property type="term" value="P:proteolysis"/>
    <property type="evidence" value="ECO:0007669"/>
    <property type="project" value="UniProtKB-KW"/>
</dbReference>
<feature type="transmembrane region" description="Helical" evidence="1">
    <location>
        <begin position="104"/>
        <end position="122"/>
    </location>
</feature>
<organism evidence="3 4">
    <name type="scientific">Sutcliffiella horikoshii</name>
    <dbReference type="NCBI Taxonomy" id="79883"/>
    <lineage>
        <taxon>Bacteria</taxon>
        <taxon>Bacillati</taxon>
        <taxon>Bacillota</taxon>
        <taxon>Bacilli</taxon>
        <taxon>Bacillales</taxon>
        <taxon>Bacillaceae</taxon>
        <taxon>Sutcliffiella</taxon>
    </lineage>
</organism>
<feature type="transmembrane region" description="Helical" evidence="1">
    <location>
        <begin position="60"/>
        <end position="84"/>
    </location>
</feature>
<dbReference type="EMBL" id="VTEV01000001">
    <property type="protein sequence ID" value="TYS70958.1"/>
    <property type="molecule type" value="Genomic_DNA"/>
</dbReference>
<dbReference type="InterPro" id="IPR003675">
    <property type="entry name" value="Rce1/LyrA-like_dom"/>
</dbReference>
<comment type="caution">
    <text evidence="3">The sequence shown here is derived from an EMBL/GenBank/DDBJ whole genome shotgun (WGS) entry which is preliminary data.</text>
</comment>
<dbReference type="AlphaFoldDB" id="A0A5D4T8E2"/>
<proteinExistence type="predicted"/>
<keyword evidence="1" id="KW-1133">Transmembrane helix</keyword>
<keyword evidence="3" id="KW-0645">Protease</keyword>
<dbReference type="Pfam" id="PF02517">
    <property type="entry name" value="Rce1-like"/>
    <property type="match status" value="1"/>
</dbReference>
<sequence length="202" mass="23324">MMKKTYMFLVLANFLLASSFLLTNYFWTLFPVSLFILIVISMNEKKFERPFVRFFNFPDISYGILTGSILYAIFLVTYFILKALPLPLIIFVEELYLIVGPSSWWHYLALVLIIIPGEEIFWRWYLQSKLVERYGELFGVVAGACLYALAHIWTGNPMLVAAAATAGVVWGALYVWKNSLALVIISHLVFDIWLLIIFPLNF</sequence>
<feature type="transmembrane region" description="Helical" evidence="1">
    <location>
        <begin position="6"/>
        <end position="39"/>
    </location>
</feature>
<evidence type="ECO:0000256" key="1">
    <source>
        <dbReference type="SAM" id="Phobius"/>
    </source>
</evidence>
<dbReference type="OrthoDB" id="1903300at2"/>
<feature type="transmembrane region" description="Helical" evidence="1">
    <location>
        <begin position="134"/>
        <end position="153"/>
    </location>
</feature>
<protein>
    <submittedName>
        <fullName evidence="3">CPBP family intramembrane metalloprotease</fullName>
    </submittedName>
</protein>
<dbReference type="GO" id="GO:0080120">
    <property type="term" value="P:CAAX-box protein maturation"/>
    <property type="evidence" value="ECO:0007669"/>
    <property type="project" value="UniProtKB-ARBA"/>
</dbReference>
<evidence type="ECO:0000259" key="2">
    <source>
        <dbReference type="Pfam" id="PF02517"/>
    </source>
</evidence>
<feature type="transmembrane region" description="Helical" evidence="1">
    <location>
        <begin position="159"/>
        <end position="176"/>
    </location>
</feature>
<accession>A0A5D4T8E2</accession>
<keyword evidence="3" id="KW-0482">Metalloprotease</keyword>
<dbReference type="GO" id="GO:0004175">
    <property type="term" value="F:endopeptidase activity"/>
    <property type="evidence" value="ECO:0007669"/>
    <property type="project" value="UniProtKB-ARBA"/>
</dbReference>
<reference evidence="3 4" key="1">
    <citation type="submission" date="2019-08" db="EMBL/GenBank/DDBJ databases">
        <title>Bacillus genomes from the desert of Cuatro Cienegas, Coahuila.</title>
        <authorList>
            <person name="Olmedo-Alvarez G."/>
        </authorList>
    </citation>
    <scope>NUCLEOTIDE SEQUENCE [LARGE SCALE GENOMIC DNA]</scope>
    <source>
        <strain evidence="3 4">CH28_1T</strain>
    </source>
</reference>
<dbReference type="RefSeq" id="WP_148986858.1">
    <property type="nucleotide sequence ID" value="NZ_VTEV01000001.1"/>
</dbReference>
<name>A0A5D4T8E2_9BACI</name>
<keyword evidence="1" id="KW-0472">Membrane</keyword>